<name>A0A3Q9C5Y1_9ACTN</name>
<dbReference type="PROSITE" id="PS51257">
    <property type="entry name" value="PROKAR_LIPOPROTEIN"/>
    <property type="match status" value="1"/>
</dbReference>
<evidence type="ECO:0000313" key="1">
    <source>
        <dbReference type="EMBL" id="AZP22652.1"/>
    </source>
</evidence>
<dbReference type="EMBL" id="CP034463">
    <property type="protein sequence ID" value="AZP22652.1"/>
    <property type="molecule type" value="Genomic_DNA"/>
</dbReference>
<accession>A0A3Q9C5Y1</accession>
<proteinExistence type="predicted"/>
<dbReference type="AlphaFoldDB" id="A0A3Q9C5Y1"/>
<keyword evidence="2" id="KW-1185">Reference proteome</keyword>
<dbReference type="KEGG" id="saqu:EJC51_45325"/>
<reference evidence="1 2" key="1">
    <citation type="submission" date="2018-12" db="EMBL/GenBank/DDBJ databases">
        <authorList>
            <person name="Li K."/>
        </authorList>
    </citation>
    <scope>NUCLEOTIDE SEQUENCE [LARGE SCALE GENOMIC DNA]</scope>
    <source>
        <strain evidence="2">CR22</strain>
    </source>
</reference>
<evidence type="ECO:0008006" key="3">
    <source>
        <dbReference type="Google" id="ProtNLM"/>
    </source>
</evidence>
<dbReference type="RefSeq" id="WP_126276453.1">
    <property type="nucleotide sequence ID" value="NZ_CP034463.1"/>
</dbReference>
<sequence length="149" mass="15930">MLKPPPRSGRWIAAVAPLLLLTACTTDETAKVSVDQVVGHWQGPDGEEITFSADRKFTASGLDSKKLAGEDCPGGKSAGGWGFFVDDANGSHMSKVAKSGSQIGIGLARKYWDWNCTMNFAVVDDGKTLCATNDPDVPCGLDVRFTHRK</sequence>
<protein>
    <recommendedName>
        <fullName evidence="3">Lipoprotein</fullName>
    </recommendedName>
</protein>
<evidence type="ECO:0000313" key="2">
    <source>
        <dbReference type="Proteomes" id="UP000280197"/>
    </source>
</evidence>
<organism evidence="1 2">
    <name type="scientific">Streptomyces aquilus</name>
    <dbReference type="NCBI Taxonomy" id="2548456"/>
    <lineage>
        <taxon>Bacteria</taxon>
        <taxon>Bacillati</taxon>
        <taxon>Actinomycetota</taxon>
        <taxon>Actinomycetes</taxon>
        <taxon>Kitasatosporales</taxon>
        <taxon>Streptomycetaceae</taxon>
        <taxon>Streptomyces</taxon>
    </lineage>
</organism>
<dbReference type="Proteomes" id="UP000280197">
    <property type="component" value="Chromosome"/>
</dbReference>
<gene>
    <name evidence="1" type="ORF">EJC51_45325</name>
</gene>